<evidence type="ECO:0000313" key="3">
    <source>
        <dbReference type="Proteomes" id="UP000636709"/>
    </source>
</evidence>
<dbReference type="EMBL" id="JACEFO010001608">
    <property type="protein sequence ID" value="KAF8731323.1"/>
    <property type="molecule type" value="Genomic_DNA"/>
</dbReference>
<feature type="domain" description="F-box" evidence="1">
    <location>
        <begin position="16"/>
        <end position="55"/>
    </location>
</feature>
<dbReference type="OrthoDB" id="685966at2759"/>
<dbReference type="Proteomes" id="UP000636709">
    <property type="component" value="Unassembled WGS sequence"/>
</dbReference>
<gene>
    <name evidence="2" type="ORF">HU200_016377</name>
</gene>
<accession>A0A835KJU4</accession>
<dbReference type="PANTHER" id="PTHR32133:SF327">
    <property type="entry name" value="F-BOX DOMAIN-CONTAINING PROTEIN"/>
    <property type="match status" value="1"/>
</dbReference>
<protein>
    <recommendedName>
        <fullName evidence="1">F-box domain-containing protein</fullName>
    </recommendedName>
</protein>
<evidence type="ECO:0000259" key="1">
    <source>
        <dbReference type="Pfam" id="PF00646"/>
    </source>
</evidence>
<dbReference type="InterPro" id="IPR001810">
    <property type="entry name" value="F-box_dom"/>
</dbReference>
<reference evidence="2" key="1">
    <citation type="submission" date="2020-07" db="EMBL/GenBank/DDBJ databases">
        <title>Genome sequence and genetic diversity analysis of an under-domesticated orphan crop, white fonio (Digitaria exilis).</title>
        <authorList>
            <person name="Bennetzen J.L."/>
            <person name="Chen S."/>
            <person name="Ma X."/>
            <person name="Wang X."/>
            <person name="Yssel A.E.J."/>
            <person name="Chaluvadi S.R."/>
            <person name="Johnson M."/>
            <person name="Gangashetty P."/>
            <person name="Hamidou F."/>
            <person name="Sanogo M.D."/>
            <person name="Zwaenepoel A."/>
            <person name="Wallace J."/>
            <person name="Van De Peer Y."/>
            <person name="Van Deynze A."/>
        </authorList>
    </citation>
    <scope>NUCLEOTIDE SEQUENCE</scope>
    <source>
        <tissue evidence="2">Leaves</tissue>
    </source>
</reference>
<evidence type="ECO:0000313" key="2">
    <source>
        <dbReference type="EMBL" id="KAF8731323.1"/>
    </source>
</evidence>
<dbReference type="SUPFAM" id="SSF81383">
    <property type="entry name" value="F-box domain"/>
    <property type="match status" value="1"/>
</dbReference>
<name>A0A835KJU4_9POAL</name>
<organism evidence="2 3">
    <name type="scientific">Digitaria exilis</name>
    <dbReference type="NCBI Taxonomy" id="1010633"/>
    <lineage>
        <taxon>Eukaryota</taxon>
        <taxon>Viridiplantae</taxon>
        <taxon>Streptophyta</taxon>
        <taxon>Embryophyta</taxon>
        <taxon>Tracheophyta</taxon>
        <taxon>Spermatophyta</taxon>
        <taxon>Magnoliopsida</taxon>
        <taxon>Liliopsida</taxon>
        <taxon>Poales</taxon>
        <taxon>Poaceae</taxon>
        <taxon>PACMAD clade</taxon>
        <taxon>Panicoideae</taxon>
        <taxon>Panicodae</taxon>
        <taxon>Paniceae</taxon>
        <taxon>Anthephorinae</taxon>
        <taxon>Digitaria</taxon>
    </lineage>
</organism>
<sequence>MAPPSRRPHSPPPLMEELMEEILLRVPPDEPAHLFRMALVCKPWRRILSNRGFLRRYRTFHRAPPLLGYLHNLGEGPIPPFVSTTAASLFSPPPLGGYWWALDCRHGRVLIHSRQAGLGEHLVVWDPISGDTKRIGMPPYPDTSCAGAVLCAVDGCDHLDCHDGPFLVVFVGTDSSDEGPDTCAVVYSSETGVWGASVSTAAGDDVESKPSLLIGDALYFTLQNGVLKYDLGRHELSEIEPPGVCGSIFMEVEDGVLGFVAESDNCIYKWLWQADANGTGRWEKHMVMELETVLPRPARCTSYEVIALVEGTDAIFVSGSVVGVFTLDLKSKKVNWVGKCAPYYVILPYRSFYPPDLAMGRLSLE</sequence>
<dbReference type="Pfam" id="PF00646">
    <property type="entry name" value="F-box"/>
    <property type="match status" value="1"/>
</dbReference>
<dbReference type="PANTHER" id="PTHR32133">
    <property type="entry name" value="OS07G0120400 PROTEIN"/>
    <property type="match status" value="1"/>
</dbReference>
<comment type="caution">
    <text evidence="2">The sequence shown here is derived from an EMBL/GenBank/DDBJ whole genome shotgun (WGS) entry which is preliminary data.</text>
</comment>
<proteinExistence type="predicted"/>
<dbReference type="AlphaFoldDB" id="A0A835KJU4"/>
<keyword evidence="3" id="KW-1185">Reference proteome</keyword>
<dbReference type="Gramene" id="Dexi2B01G0001770.1">
    <property type="protein sequence ID" value="Dexi2B01G0001770.1:cds"/>
    <property type="gene ID" value="Dexi2B01G0001770"/>
</dbReference>
<dbReference type="InterPro" id="IPR036047">
    <property type="entry name" value="F-box-like_dom_sf"/>
</dbReference>